<dbReference type="RefSeq" id="WP_146399149.1">
    <property type="nucleotide sequence ID" value="NZ_SJPQ01000002.1"/>
</dbReference>
<keyword evidence="2 5" id="KW-0812">Transmembrane</keyword>
<evidence type="ECO:0000313" key="6">
    <source>
        <dbReference type="EMBL" id="TWT88249.1"/>
    </source>
</evidence>
<comment type="subcellular location">
    <subcellularLocation>
        <location evidence="1">Endomembrane system</location>
        <topology evidence="1">Multi-pass membrane protein</topology>
    </subcellularLocation>
</comment>
<organism evidence="6 7">
    <name type="scientific">Pseudobythopirellula maris</name>
    <dbReference type="NCBI Taxonomy" id="2527991"/>
    <lineage>
        <taxon>Bacteria</taxon>
        <taxon>Pseudomonadati</taxon>
        <taxon>Planctomycetota</taxon>
        <taxon>Planctomycetia</taxon>
        <taxon>Pirellulales</taxon>
        <taxon>Lacipirellulaceae</taxon>
        <taxon>Pseudobythopirellula</taxon>
    </lineage>
</organism>
<dbReference type="PANTHER" id="PTHR12714">
    <property type="entry name" value="PROTEIN-S ISOPRENYLCYSTEINE O-METHYLTRANSFERASE"/>
    <property type="match status" value="1"/>
</dbReference>
<dbReference type="GO" id="GO:0012505">
    <property type="term" value="C:endomembrane system"/>
    <property type="evidence" value="ECO:0007669"/>
    <property type="project" value="UniProtKB-SubCell"/>
</dbReference>
<dbReference type="Gene3D" id="1.20.120.1630">
    <property type="match status" value="1"/>
</dbReference>
<name>A0A5C5ZLH3_9BACT</name>
<dbReference type="OrthoDB" id="211732at2"/>
<evidence type="ECO:0000256" key="5">
    <source>
        <dbReference type="SAM" id="Phobius"/>
    </source>
</evidence>
<reference evidence="6 7" key="1">
    <citation type="submission" date="2019-02" db="EMBL/GenBank/DDBJ databases">
        <title>Deep-cultivation of Planctomycetes and their phenomic and genomic characterization uncovers novel biology.</title>
        <authorList>
            <person name="Wiegand S."/>
            <person name="Jogler M."/>
            <person name="Boedeker C."/>
            <person name="Pinto D."/>
            <person name="Vollmers J."/>
            <person name="Rivas-Marin E."/>
            <person name="Kohn T."/>
            <person name="Peeters S.H."/>
            <person name="Heuer A."/>
            <person name="Rast P."/>
            <person name="Oberbeckmann S."/>
            <person name="Bunk B."/>
            <person name="Jeske O."/>
            <person name="Meyerdierks A."/>
            <person name="Storesund J.E."/>
            <person name="Kallscheuer N."/>
            <person name="Luecker S."/>
            <person name="Lage O.M."/>
            <person name="Pohl T."/>
            <person name="Merkel B.J."/>
            <person name="Hornburger P."/>
            <person name="Mueller R.-W."/>
            <person name="Bruemmer F."/>
            <person name="Labrenz M."/>
            <person name="Spormann A.M."/>
            <person name="Op Den Camp H."/>
            <person name="Overmann J."/>
            <person name="Amann R."/>
            <person name="Jetten M.S.M."/>
            <person name="Mascher T."/>
            <person name="Medema M.H."/>
            <person name="Devos D.P."/>
            <person name="Kaster A.-K."/>
            <person name="Ovreas L."/>
            <person name="Rohde M."/>
            <person name="Galperin M.Y."/>
            <person name="Jogler C."/>
        </authorList>
    </citation>
    <scope>NUCLEOTIDE SEQUENCE [LARGE SCALE GENOMIC DNA]</scope>
    <source>
        <strain evidence="6 7">Mal64</strain>
    </source>
</reference>
<evidence type="ECO:0000256" key="4">
    <source>
        <dbReference type="ARBA" id="ARBA00023136"/>
    </source>
</evidence>
<evidence type="ECO:0000256" key="1">
    <source>
        <dbReference type="ARBA" id="ARBA00004127"/>
    </source>
</evidence>
<dbReference type="InterPro" id="IPR007318">
    <property type="entry name" value="Phopholipid_MeTrfase"/>
</dbReference>
<gene>
    <name evidence="6" type="ORF">Mal64_17280</name>
</gene>
<feature type="transmembrane region" description="Helical" evidence="5">
    <location>
        <begin position="77"/>
        <end position="97"/>
    </location>
</feature>
<keyword evidence="4 5" id="KW-0472">Membrane</keyword>
<keyword evidence="7" id="KW-1185">Reference proteome</keyword>
<feature type="transmembrane region" description="Helical" evidence="5">
    <location>
        <begin position="42"/>
        <end position="65"/>
    </location>
</feature>
<accession>A0A5C5ZLH3</accession>
<dbReference type="PANTHER" id="PTHR12714:SF24">
    <property type="entry name" value="SLR1182 PROTEIN"/>
    <property type="match status" value="1"/>
</dbReference>
<keyword evidence="3 5" id="KW-1133">Transmembrane helix</keyword>
<dbReference type="EMBL" id="SJPQ01000002">
    <property type="protein sequence ID" value="TWT88249.1"/>
    <property type="molecule type" value="Genomic_DNA"/>
</dbReference>
<feature type="transmembrane region" description="Helical" evidence="5">
    <location>
        <begin position="126"/>
        <end position="149"/>
    </location>
</feature>
<proteinExistence type="predicted"/>
<dbReference type="Proteomes" id="UP000315440">
    <property type="component" value="Unassembled WGS sequence"/>
</dbReference>
<evidence type="ECO:0008006" key="8">
    <source>
        <dbReference type="Google" id="ProtNLM"/>
    </source>
</evidence>
<evidence type="ECO:0000313" key="7">
    <source>
        <dbReference type="Proteomes" id="UP000315440"/>
    </source>
</evidence>
<dbReference type="Pfam" id="PF04191">
    <property type="entry name" value="PEMT"/>
    <property type="match status" value="1"/>
</dbReference>
<evidence type="ECO:0000256" key="2">
    <source>
        <dbReference type="ARBA" id="ARBA00022692"/>
    </source>
</evidence>
<sequence length="186" mass="20631">MTWGLFAAALLTGVAVLAAVLQSWLRPAWRVWPPGRRGWRHALMWALFVGFSLSEFALAVCDYNALAERGLAWSAAWRWPIGLAPIVAGNLLAWWGAATLSPAATAGLEHRLVEAGPYRFSRNPQYVGNVLILVGVGVIAHSPLVWLALAPVVAACLVAPWAEEPWCAERYGEPYQEYRRRVRRFL</sequence>
<protein>
    <recommendedName>
        <fullName evidence="8">Isoprenylcysteine carboxyl methyltransferase (ICMT) family protein</fullName>
    </recommendedName>
</protein>
<comment type="caution">
    <text evidence="6">The sequence shown here is derived from an EMBL/GenBank/DDBJ whole genome shotgun (WGS) entry which is preliminary data.</text>
</comment>
<dbReference type="GO" id="GO:0016740">
    <property type="term" value="F:transferase activity"/>
    <property type="evidence" value="ECO:0007669"/>
    <property type="project" value="UniProtKB-ARBA"/>
</dbReference>
<evidence type="ECO:0000256" key="3">
    <source>
        <dbReference type="ARBA" id="ARBA00022989"/>
    </source>
</evidence>
<dbReference type="AlphaFoldDB" id="A0A5C5ZLH3"/>